<reference evidence="2 3" key="1">
    <citation type="journal article" date="2012" name="Int. J. Syst. Evol. Microbiol.">
        <title>Flammeovirga pacifica sp. nov., isolated from deep-sea sediment.</title>
        <authorList>
            <person name="Xu H."/>
            <person name="Fu Y."/>
            <person name="Yang N."/>
            <person name="Ding Z."/>
            <person name="Lai Q."/>
            <person name="Zeng R."/>
        </authorList>
    </citation>
    <scope>NUCLEOTIDE SEQUENCE [LARGE SCALE GENOMIC DNA]</scope>
    <source>
        <strain evidence="3">DSM 24597 / LMG 26175 / WPAGA1</strain>
    </source>
</reference>
<evidence type="ECO:0008006" key="4">
    <source>
        <dbReference type="Google" id="ProtNLM"/>
    </source>
</evidence>
<accession>A0A1S1Z555</accession>
<organism evidence="2 3">
    <name type="scientific">Flammeovirga pacifica</name>
    <dbReference type="NCBI Taxonomy" id="915059"/>
    <lineage>
        <taxon>Bacteria</taxon>
        <taxon>Pseudomonadati</taxon>
        <taxon>Bacteroidota</taxon>
        <taxon>Cytophagia</taxon>
        <taxon>Cytophagales</taxon>
        <taxon>Flammeovirgaceae</taxon>
        <taxon>Flammeovirga</taxon>
    </lineage>
</organism>
<keyword evidence="3" id="KW-1185">Reference proteome</keyword>
<evidence type="ECO:0000313" key="3">
    <source>
        <dbReference type="Proteomes" id="UP000179797"/>
    </source>
</evidence>
<sequence length="146" mass="16331">MNTLKNISLLFIAALFFASCSKNNNEEADIQPQFANIEITNVEDGQTFVIDQENTVNTKLYTPNGYYNNAVLVFTHEETGEVISFDLIGKVPTNEGQKELNFTTKFTPKTEGFYQIHAQFEYVGESQGIIKSEDLTISTGAFLPTN</sequence>
<feature type="chain" id="PRO_5010342139" description="DUF4625 domain-containing protein" evidence="1">
    <location>
        <begin position="25"/>
        <end position="146"/>
    </location>
</feature>
<dbReference type="PROSITE" id="PS51257">
    <property type="entry name" value="PROKAR_LIPOPROTEIN"/>
    <property type="match status" value="1"/>
</dbReference>
<name>A0A1S1Z555_FLAPC</name>
<dbReference type="AlphaFoldDB" id="A0A1S1Z555"/>
<dbReference type="RefSeq" id="WP_071397209.1">
    <property type="nucleotide sequence ID" value="NZ_JRYR02000001.1"/>
</dbReference>
<gene>
    <name evidence="2" type="ORF">NH26_18990</name>
</gene>
<evidence type="ECO:0000313" key="2">
    <source>
        <dbReference type="EMBL" id="OHX68283.1"/>
    </source>
</evidence>
<feature type="signal peptide" evidence="1">
    <location>
        <begin position="1"/>
        <end position="24"/>
    </location>
</feature>
<evidence type="ECO:0000256" key="1">
    <source>
        <dbReference type="SAM" id="SignalP"/>
    </source>
</evidence>
<keyword evidence="1" id="KW-0732">Signal</keyword>
<comment type="caution">
    <text evidence="2">The sequence shown here is derived from an EMBL/GenBank/DDBJ whole genome shotgun (WGS) entry which is preliminary data.</text>
</comment>
<protein>
    <recommendedName>
        <fullName evidence="4">DUF4625 domain-containing protein</fullName>
    </recommendedName>
</protein>
<proteinExistence type="predicted"/>
<dbReference type="OrthoDB" id="980395at2"/>
<dbReference type="EMBL" id="JRYR02000001">
    <property type="protein sequence ID" value="OHX68283.1"/>
    <property type="molecule type" value="Genomic_DNA"/>
</dbReference>
<dbReference type="Proteomes" id="UP000179797">
    <property type="component" value="Unassembled WGS sequence"/>
</dbReference>